<dbReference type="PROSITE" id="PS50297">
    <property type="entry name" value="ANK_REP_REGION"/>
    <property type="match status" value="1"/>
</dbReference>
<evidence type="ECO:0000256" key="3">
    <source>
        <dbReference type="PROSITE-ProRule" id="PRU00023"/>
    </source>
</evidence>
<feature type="chain" id="PRO_5005192493" evidence="4">
    <location>
        <begin position="18"/>
        <end position="159"/>
    </location>
</feature>
<dbReference type="PANTHER" id="PTHR24171">
    <property type="entry name" value="ANKYRIN REPEAT DOMAIN-CONTAINING PROTEIN 39-RELATED"/>
    <property type="match status" value="1"/>
</dbReference>
<feature type="signal peptide" evidence="4">
    <location>
        <begin position="1"/>
        <end position="17"/>
    </location>
</feature>
<evidence type="ECO:0000313" key="5">
    <source>
        <dbReference type="EMBL" id="CEM50886.1"/>
    </source>
</evidence>
<proteinExistence type="predicted"/>
<organism evidence="5">
    <name type="scientific">Chromera velia CCMP2878</name>
    <dbReference type="NCBI Taxonomy" id="1169474"/>
    <lineage>
        <taxon>Eukaryota</taxon>
        <taxon>Sar</taxon>
        <taxon>Alveolata</taxon>
        <taxon>Colpodellida</taxon>
        <taxon>Chromeraceae</taxon>
        <taxon>Chromera</taxon>
    </lineage>
</organism>
<protein>
    <submittedName>
        <fullName evidence="5">Uncharacterized protein</fullName>
    </submittedName>
</protein>
<dbReference type="SUPFAM" id="SSF48403">
    <property type="entry name" value="Ankyrin repeat"/>
    <property type="match status" value="1"/>
</dbReference>
<dbReference type="Pfam" id="PF12796">
    <property type="entry name" value="Ank_2"/>
    <property type="match status" value="1"/>
</dbReference>
<dbReference type="SMART" id="SM00248">
    <property type="entry name" value="ANK"/>
    <property type="match status" value="2"/>
</dbReference>
<accession>A0A0G4I201</accession>
<dbReference type="InterPro" id="IPR036770">
    <property type="entry name" value="Ankyrin_rpt-contain_sf"/>
</dbReference>
<dbReference type="VEuPathDB" id="CryptoDB:Cvel_34871"/>
<dbReference type="PROSITE" id="PS50088">
    <property type="entry name" value="ANK_REPEAT"/>
    <property type="match status" value="1"/>
</dbReference>
<keyword evidence="2 3" id="KW-0040">ANK repeat</keyword>
<evidence type="ECO:0000256" key="2">
    <source>
        <dbReference type="ARBA" id="ARBA00023043"/>
    </source>
</evidence>
<evidence type="ECO:0000256" key="1">
    <source>
        <dbReference type="ARBA" id="ARBA00022737"/>
    </source>
</evidence>
<keyword evidence="4" id="KW-0732">Signal</keyword>
<dbReference type="InterPro" id="IPR002110">
    <property type="entry name" value="Ankyrin_rpt"/>
</dbReference>
<reference evidence="5" key="1">
    <citation type="submission" date="2014-11" db="EMBL/GenBank/DDBJ databases">
        <authorList>
            <person name="Otto D Thomas"/>
            <person name="Naeem Raeece"/>
        </authorList>
    </citation>
    <scope>NUCLEOTIDE SEQUENCE</scope>
</reference>
<evidence type="ECO:0000256" key="4">
    <source>
        <dbReference type="SAM" id="SignalP"/>
    </source>
</evidence>
<dbReference type="PANTHER" id="PTHR24171:SF9">
    <property type="entry name" value="ANKYRIN REPEAT DOMAIN-CONTAINING PROTEIN 39"/>
    <property type="match status" value="1"/>
</dbReference>
<name>A0A0G4I201_9ALVE</name>
<dbReference type="EMBL" id="CDMZ01004780">
    <property type="protein sequence ID" value="CEM50886.1"/>
    <property type="molecule type" value="Genomic_DNA"/>
</dbReference>
<feature type="repeat" description="ANK" evidence="3">
    <location>
        <begin position="109"/>
        <end position="141"/>
    </location>
</feature>
<keyword evidence="1" id="KW-0677">Repeat</keyword>
<gene>
    <name evidence="5" type="ORF">Cvel_34871</name>
</gene>
<dbReference type="PhylomeDB" id="A0A0G4I201"/>
<sequence length="159" mass="17204">MWQLVFQVVTLAVSADAAVVCLHSEDALPLRQCTSGPRIIQHQCNQEGSECWLKVVCPSQETERGSQPVRTLQDEGLNNQLFGAVRRNDTAAVADLLAANTTVDARTSYQRTPLYSAVLSGHAEVVQLLLAAGTTVDAWTSSQRTLLYGAASRGYTEVV</sequence>
<dbReference type="Gene3D" id="1.25.40.20">
    <property type="entry name" value="Ankyrin repeat-containing domain"/>
    <property type="match status" value="1"/>
</dbReference>
<dbReference type="AlphaFoldDB" id="A0A0G4I201"/>